<proteinExistence type="predicted"/>
<reference evidence="1 2" key="1">
    <citation type="journal article" date="2007" name="Proc. Natl. Acad. Sci. U.S.A.">
        <title>The genome of Syntrophus aciditrophicus: life at the thermodynamic limit of microbial growth.</title>
        <authorList>
            <person name="McInerney M.J."/>
            <person name="Rohlin L."/>
            <person name="Mouttaki H."/>
            <person name="Kim U."/>
            <person name="Krupp R.S."/>
            <person name="Rios-Hernandez L."/>
            <person name="Sieber J."/>
            <person name="Struchtemeyer C.G."/>
            <person name="Bhattacharyya A."/>
            <person name="Campbell J.W."/>
            <person name="Gunsalus R.P."/>
        </authorList>
    </citation>
    <scope>NUCLEOTIDE SEQUENCE [LARGE SCALE GENOMIC DNA]</scope>
    <source>
        <strain evidence="1 2">SB</strain>
    </source>
</reference>
<dbReference type="STRING" id="56780.SYN_02343"/>
<dbReference type="HOGENOM" id="CLU_2620762_0_0_7"/>
<dbReference type="Proteomes" id="UP000001933">
    <property type="component" value="Chromosome"/>
</dbReference>
<name>Q2LQL1_SYNAS</name>
<sequence>MRNKRAARRTKNCAADLIEDTIDDVNVLVNDLRKRTAGVADQGVDLSDKAKKEIMAALEQGQKAIARQRQKFTETFGL</sequence>
<gene>
    <name evidence="1" type="ORF">SYN_02343</name>
</gene>
<dbReference type="InParanoid" id="Q2LQL1"/>
<dbReference type="AlphaFoldDB" id="Q2LQL1"/>
<dbReference type="KEGG" id="sat:SYN_02343"/>
<evidence type="ECO:0000313" key="1">
    <source>
        <dbReference type="EMBL" id="ABC76383.1"/>
    </source>
</evidence>
<protein>
    <submittedName>
        <fullName evidence="1">Hypothetical cytosolic protein</fullName>
    </submittedName>
</protein>
<accession>Q2LQL1</accession>
<evidence type="ECO:0000313" key="2">
    <source>
        <dbReference type="Proteomes" id="UP000001933"/>
    </source>
</evidence>
<dbReference type="RefSeq" id="WP_011416417.1">
    <property type="nucleotide sequence ID" value="NC_007759.1"/>
</dbReference>
<keyword evidence="2" id="KW-1185">Reference proteome</keyword>
<dbReference type="EMBL" id="CP000252">
    <property type="protein sequence ID" value="ABC76383.1"/>
    <property type="molecule type" value="Genomic_DNA"/>
</dbReference>
<organism evidence="1 2">
    <name type="scientific">Syntrophus aciditrophicus (strain SB)</name>
    <dbReference type="NCBI Taxonomy" id="56780"/>
    <lineage>
        <taxon>Bacteria</taxon>
        <taxon>Pseudomonadati</taxon>
        <taxon>Thermodesulfobacteriota</taxon>
        <taxon>Syntrophia</taxon>
        <taxon>Syntrophales</taxon>
        <taxon>Syntrophaceae</taxon>
        <taxon>Syntrophus</taxon>
    </lineage>
</organism>